<evidence type="ECO:0000256" key="1">
    <source>
        <dbReference type="ARBA" id="ARBA00004141"/>
    </source>
</evidence>
<dbReference type="GO" id="GO:0016020">
    <property type="term" value="C:membrane"/>
    <property type="evidence" value="ECO:0007669"/>
    <property type="project" value="UniProtKB-SubCell"/>
</dbReference>
<evidence type="ECO:0000259" key="9">
    <source>
        <dbReference type="PROSITE" id="PS50261"/>
    </source>
</evidence>
<feature type="transmembrane region" description="Helical" evidence="8">
    <location>
        <begin position="158"/>
        <end position="179"/>
    </location>
</feature>
<proteinExistence type="inferred from homology"/>
<comment type="caution">
    <text evidence="10">The sequence shown here is derived from an EMBL/GenBank/DDBJ whole genome shotgun (WGS) entry which is preliminary data.</text>
</comment>
<dbReference type="PROSITE" id="PS50261">
    <property type="entry name" value="G_PROTEIN_RECEP_F2_4"/>
    <property type="match status" value="1"/>
</dbReference>
<comment type="similarity">
    <text evidence="2">Belongs to the G-protein coupled receptor Fz/Smo family.</text>
</comment>
<feature type="domain" description="G-protein coupled receptors family 2 profile 2" evidence="9">
    <location>
        <begin position="27"/>
        <end position="262"/>
    </location>
</feature>
<evidence type="ECO:0000256" key="2">
    <source>
        <dbReference type="ARBA" id="ARBA00008077"/>
    </source>
</evidence>
<keyword evidence="5 8" id="KW-1133">Transmembrane helix</keyword>
<evidence type="ECO:0000256" key="8">
    <source>
        <dbReference type="SAM" id="Phobius"/>
    </source>
</evidence>
<keyword evidence="6 8" id="KW-0472">Membrane</keyword>
<dbReference type="GO" id="GO:0017147">
    <property type="term" value="F:Wnt-protein binding"/>
    <property type="evidence" value="ECO:0007669"/>
    <property type="project" value="TreeGrafter"/>
</dbReference>
<dbReference type="SMART" id="SM01330">
    <property type="entry name" value="Frizzled"/>
    <property type="match status" value="1"/>
</dbReference>
<dbReference type="InterPro" id="IPR000539">
    <property type="entry name" value="Frizzled/Smoothened_7TM"/>
</dbReference>
<evidence type="ECO:0000313" key="11">
    <source>
        <dbReference type="Proteomes" id="UP001142055"/>
    </source>
</evidence>
<evidence type="ECO:0000256" key="6">
    <source>
        <dbReference type="ARBA" id="ARBA00023136"/>
    </source>
</evidence>
<reference evidence="10" key="1">
    <citation type="submission" date="2022-12" db="EMBL/GenBank/DDBJ databases">
        <title>Genome assemblies of Blomia tropicalis.</title>
        <authorList>
            <person name="Cui Y."/>
        </authorList>
    </citation>
    <scope>NUCLEOTIDE SEQUENCE</scope>
    <source>
        <tissue evidence="10">Adult mites</tissue>
    </source>
</reference>
<evidence type="ECO:0000256" key="5">
    <source>
        <dbReference type="ARBA" id="ARBA00022989"/>
    </source>
</evidence>
<dbReference type="Pfam" id="PF01534">
    <property type="entry name" value="Frizzled"/>
    <property type="match status" value="1"/>
</dbReference>
<feature type="transmembrane region" description="Helical" evidence="8">
    <location>
        <begin position="252"/>
        <end position="270"/>
    </location>
</feature>
<gene>
    <name evidence="10" type="ORF">RDWZM_004327</name>
</gene>
<feature type="transmembrane region" description="Helical" evidence="8">
    <location>
        <begin position="33"/>
        <end position="53"/>
    </location>
</feature>
<feature type="transmembrane region" description="Helical" evidence="8">
    <location>
        <begin position="199"/>
        <end position="231"/>
    </location>
</feature>
<dbReference type="PANTHER" id="PTHR11309:SF148">
    <property type="entry name" value="SECRETED FRIZZLED-RELATED PROTEIN 1"/>
    <property type="match status" value="1"/>
</dbReference>
<dbReference type="InterPro" id="IPR015526">
    <property type="entry name" value="Frizzled/SFRP"/>
</dbReference>
<keyword evidence="4 8" id="KW-0812">Transmembrane</keyword>
<evidence type="ECO:0000313" key="10">
    <source>
        <dbReference type="EMBL" id="KAJ6225782.1"/>
    </source>
</evidence>
<keyword evidence="3" id="KW-0217">Developmental protein</keyword>
<dbReference type="GO" id="GO:0004888">
    <property type="term" value="F:transmembrane signaling receptor activity"/>
    <property type="evidence" value="ECO:0007669"/>
    <property type="project" value="InterPro"/>
</dbReference>
<sequence>MNTSQFNDTIHHCQPSSCNNELKWFEQQIVNSIIIFAVICFILCTIPSITNLLDSSRFHYPRRALIHVCTCYMAICTIGYLNSTILGPIQRFSCENDFMLHHSSNSNRVSSICVLNFLAYYYFDSAANNWWIVWMGTWLLATKWQWPHESIKHYTLHIHLFAWAMPYIETIIALYFHAIDGDPLLMSCSIGNQDPINQFWFIIIPLTLMIIIGLIISIINVVSLVQIKYAMKRSVYMKIYGKISNDSINKHLIRLILFTIYYNLSQIIILTCHIMEYRIKLFGECLMIQDHNLTFMKHHVKLLIGIVTVRNHNEQQQQEMNRSNSNERLSLQIQLDGENVLSETSDNYAILMDTKEEEEDEKKMRKNVKHLSH</sequence>
<dbReference type="GO" id="GO:0060070">
    <property type="term" value="P:canonical Wnt signaling pathway"/>
    <property type="evidence" value="ECO:0007669"/>
    <property type="project" value="TreeGrafter"/>
</dbReference>
<keyword evidence="7" id="KW-0675">Receptor</keyword>
<protein>
    <recommendedName>
        <fullName evidence="9">G-protein coupled receptors family 2 profile 2 domain-containing protein</fullName>
    </recommendedName>
</protein>
<dbReference type="GO" id="GO:0035567">
    <property type="term" value="P:non-canonical Wnt signaling pathway"/>
    <property type="evidence" value="ECO:0007669"/>
    <property type="project" value="TreeGrafter"/>
</dbReference>
<accession>A0A9Q0MJT4</accession>
<organism evidence="10 11">
    <name type="scientific">Blomia tropicalis</name>
    <name type="common">Mite</name>
    <dbReference type="NCBI Taxonomy" id="40697"/>
    <lineage>
        <taxon>Eukaryota</taxon>
        <taxon>Metazoa</taxon>
        <taxon>Ecdysozoa</taxon>
        <taxon>Arthropoda</taxon>
        <taxon>Chelicerata</taxon>
        <taxon>Arachnida</taxon>
        <taxon>Acari</taxon>
        <taxon>Acariformes</taxon>
        <taxon>Sarcoptiformes</taxon>
        <taxon>Astigmata</taxon>
        <taxon>Glycyphagoidea</taxon>
        <taxon>Echimyopodidae</taxon>
        <taxon>Blomia</taxon>
    </lineage>
</organism>
<dbReference type="PRINTS" id="PR00489">
    <property type="entry name" value="FRIZZLED"/>
</dbReference>
<comment type="subcellular location">
    <subcellularLocation>
        <location evidence="1">Membrane</location>
        <topology evidence="1">Multi-pass membrane protein</topology>
    </subcellularLocation>
</comment>
<evidence type="ECO:0000256" key="4">
    <source>
        <dbReference type="ARBA" id="ARBA00022692"/>
    </source>
</evidence>
<keyword evidence="11" id="KW-1185">Reference proteome</keyword>
<name>A0A9Q0MJT4_BLOTA</name>
<feature type="transmembrane region" description="Helical" evidence="8">
    <location>
        <begin position="65"/>
        <end position="85"/>
    </location>
</feature>
<evidence type="ECO:0000256" key="7">
    <source>
        <dbReference type="ARBA" id="ARBA00023170"/>
    </source>
</evidence>
<dbReference type="PANTHER" id="PTHR11309">
    <property type="entry name" value="FRIZZLED"/>
    <property type="match status" value="1"/>
</dbReference>
<dbReference type="AlphaFoldDB" id="A0A9Q0MJT4"/>
<dbReference type="GO" id="GO:0005615">
    <property type="term" value="C:extracellular space"/>
    <property type="evidence" value="ECO:0007669"/>
    <property type="project" value="TreeGrafter"/>
</dbReference>
<dbReference type="InterPro" id="IPR017981">
    <property type="entry name" value="GPCR_2-like_7TM"/>
</dbReference>
<dbReference type="Proteomes" id="UP001142055">
    <property type="component" value="Chromosome 1"/>
</dbReference>
<evidence type="ECO:0000256" key="3">
    <source>
        <dbReference type="ARBA" id="ARBA00022473"/>
    </source>
</evidence>
<dbReference type="EMBL" id="JAPWDV010000001">
    <property type="protein sequence ID" value="KAJ6225782.1"/>
    <property type="molecule type" value="Genomic_DNA"/>
</dbReference>
<dbReference type="Gene3D" id="1.20.1070.10">
    <property type="entry name" value="Rhodopsin 7-helix transmembrane proteins"/>
    <property type="match status" value="1"/>
</dbReference>